<dbReference type="STRING" id="2754.EH55_02510"/>
<gene>
    <name evidence="1" type="ORF">EH55_02510</name>
</gene>
<reference evidence="1 2" key="1">
    <citation type="submission" date="2014-04" db="EMBL/GenBank/DDBJ databases">
        <title>Draft Genome Sequence of Synergistes jonesii.</title>
        <authorList>
            <person name="Coil D.A."/>
            <person name="Eisen J.A."/>
            <person name="Holland-Moritz H.E."/>
        </authorList>
    </citation>
    <scope>NUCLEOTIDE SEQUENCE [LARGE SCALE GENOMIC DNA]</scope>
    <source>
        <strain evidence="1 2">78-1</strain>
    </source>
</reference>
<dbReference type="RefSeq" id="WP_051682657.1">
    <property type="nucleotide sequence ID" value="NZ_JMKI01000021.1"/>
</dbReference>
<evidence type="ECO:0000313" key="1">
    <source>
        <dbReference type="EMBL" id="KEJ92650.1"/>
    </source>
</evidence>
<dbReference type="InterPro" id="IPR024227">
    <property type="entry name" value="DUF3795"/>
</dbReference>
<comment type="caution">
    <text evidence="1">The sequence shown here is derived from an EMBL/GenBank/DDBJ whole genome shotgun (WGS) entry which is preliminary data.</text>
</comment>
<evidence type="ECO:0008006" key="3">
    <source>
        <dbReference type="Google" id="ProtNLM"/>
    </source>
</evidence>
<organism evidence="1 2">
    <name type="scientific">Synergistes jonesii</name>
    <dbReference type="NCBI Taxonomy" id="2754"/>
    <lineage>
        <taxon>Bacteria</taxon>
        <taxon>Thermotogati</taxon>
        <taxon>Synergistota</taxon>
        <taxon>Synergistia</taxon>
        <taxon>Synergistales</taxon>
        <taxon>Synergistaceae</taxon>
        <taxon>Synergistes</taxon>
    </lineage>
</organism>
<name>A0A073ISW5_9BACT</name>
<keyword evidence="2" id="KW-1185">Reference proteome</keyword>
<sequence length="112" mass="11883">MANTGCCGADCGACEARRATVRRDAEALAKIAAAQESEGHGSFILPSRLRCSGCLAPGAKSVSCLECAIRECALANKIPHCGFCPDFPCRLGDAVWEAVPEYKHNIEVLKSR</sequence>
<accession>A0A073ISW5</accession>
<evidence type="ECO:0000313" key="2">
    <source>
        <dbReference type="Proteomes" id="UP000027665"/>
    </source>
</evidence>
<dbReference type="OrthoDB" id="9803966at2"/>
<dbReference type="GeneID" id="90984784"/>
<protein>
    <recommendedName>
        <fullName evidence="3">DUF3795 domain-containing protein</fullName>
    </recommendedName>
</protein>
<proteinExistence type="predicted"/>
<dbReference type="Pfam" id="PF12675">
    <property type="entry name" value="DUF3795"/>
    <property type="match status" value="1"/>
</dbReference>
<dbReference type="EMBL" id="JMKI01000021">
    <property type="protein sequence ID" value="KEJ92650.1"/>
    <property type="molecule type" value="Genomic_DNA"/>
</dbReference>
<dbReference type="AlphaFoldDB" id="A0A073ISW5"/>
<dbReference type="Proteomes" id="UP000027665">
    <property type="component" value="Unassembled WGS sequence"/>
</dbReference>